<keyword evidence="24" id="KW-1185">Reference proteome</keyword>
<dbReference type="GeneTree" id="ENSGT00550000075078"/>
<evidence type="ECO:0000313" key="24">
    <source>
        <dbReference type="Proteomes" id="UP000008144"/>
    </source>
</evidence>
<comment type="catalytic activity">
    <reaction evidence="14">
        <text>(R)-4'-phosphopantetheine + ATP + H(+) = 3'-dephospho-CoA + diphosphate</text>
        <dbReference type="Rhea" id="RHEA:19801"/>
        <dbReference type="ChEBI" id="CHEBI:15378"/>
        <dbReference type="ChEBI" id="CHEBI:30616"/>
        <dbReference type="ChEBI" id="CHEBI:33019"/>
        <dbReference type="ChEBI" id="CHEBI:57328"/>
        <dbReference type="ChEBI" id="CHEBI:61723"/>
        <dbReference type="EC" id="2.7.7.3"/>
    </reaction>
    <physiologicalReaction direction="left-to-right" evidence="14">
        <dbReference type="Rhea" id="RHEA:19802"/>
    </physiologicalReaction>
</comment>
<evidence type="ECO:0000259" key="22">
    <source>
        <dbReference type="Pfam" id="PF01467"/>
    </source>
</evidence>
<reference evidence="24" key="1">
    <citation type="journal article" date="2002" name="Science">
        <title>The draft genome of Ciona intestinalis: insights into chordate and vertebrate origins.</title>
        <authorList>
            <person name="Dehal P."/>
            <person name="Satou Y."/>
            <person name="Campbell R.K."/>
            <person name="Chapman J."/>
            <person name="Degnan B."/>
            <person name="De Tomaso A."/>
            <person name="Davidson B."/>
            <person name="Di Gregorio A."/>
            <person name="Gelpke M."/>
            <person name="Goodstein D.M."/>
            <person name="Harafuji N."/>
            <person name="Hastings K.E."/>
            <person name="Ho I."/>
            <person name="Hotta K."/>
            <person name="Huang W."/>
            <person name="Kawashima T."/>
            <person name="Lemaire P."/>
            <person name="Martinez D."/>
            <person name="Meinertzhagen I.A."/>
            <person name="Necula S."/>
            <person name="Nonaka M."/>
            <person name="Putnam N."/>
            <person name="Rash S."/>
            <person name="Saiga H."/>
            <person name="Satake M."/>
            <person name="Terry A."/>
            <person name="Yamada L."/>
            <person name="Wang H.G."/>
            <person name="Awazu S."/>
            <person name="Azumi K."/>
            <person name="Boore J."/>
            <person name="Branno M."/>
            <person name="Chin-Bow S."/>
            <person name="DeSantis R."/>
            <person name="Doyle S."/>
            <person name="Francino P."/>
            <person name="Keys D.N."/>
            <person name="Haga S."/>
            <person name="Hayashi H."/>
            <person name="Hino K."/>
            <person name="Imai K.S."/>
            <person name="Inaba K."/>
            <person name="Kano S."/>
            <person name="Kobayashi K."/>
            <person name="Kobayashi M."/>
            <person name="Lee B.I."/>
            <person name="Makabe K.W."/>
            <person name="Manohar C."/>
            <person name="Matassi G."/>
            <person name="Medina M."/>
            <person name="Mochizuki Y."/>
            <person name="Mount S."/>
            <person name="Morishita T."/>
            <person name="Miura S."/>
            <person name="Nakayama A."/>
            <person name="Nishizaka S."/>
            <person name="Nomoto H."/>
            <person name="Ohta F."/>
            <person name="Oishi K."/>
            <person name="Rigoutsos I."/>
            <person name="Sano M."/>
            <person name="Sasaki A."/>
            <person name="Sasakura Y."/>
            <person name="Shoguchi E."/>
            <person name="Shin-i T."/>
            <person name="Spagnuolo A."/>
            <person name="Stainier D."/>
            <person name="Suzuki M.M."/>
            <person name="Tassy O."/>
            <person name="Takatori N."/>
            <person name="Tokuoka M."/>
            <person name="Yagi K."/>
            <person name="Yoshizaki F."/>
            <person name="Wada S."/>
            <person name="Zhang C."/>
            <person name="Hyatt P.D."/>
            <person name="Larimer F."/>
            <person name="Detter C."/>
            <person name="Doggett N."/>
            <person name="Glavina T."/>
            <person name="Hawkins T."/>
            <person name="Richardson P."/>
            <person name="Lucas S."/>
            <person name="Kohara Y."/>
            <person name="Levine M."/>
            <person name="Satoh N."/>
            <person name="Rokhsar D.S."/>
        </authorList>
    </citation>
    <scope>NUCLEOTIDE SEQUENCE [LARGE SCALE GENOMIC DNA]</scope>
</reference>
<evidence type="ECO:0000256" key="7">
    <source>
        <dbReference type="ARBA" id="ARBA00022679"/>
    </source>
</evidence>
<comment type="function">
    <text evidence="16">Bifunctional enzyme that catalyzes the fourth and fifth sequential steps of CoA biosynthetic pathway. The fourth reaction is catalyzed by the phosphopantetheine adenylyltransferase, coded by the coaD domain; the fifth reaction is catalyzed by the dephospho-CoA kinase, coded by the coaE domain. May act as a point of CoA biosynthesis regulation.</text>
</comment>
<evidence type="ECO:0000256" key="14">
    <source>
        <dbReference type="ARBA" id="ARBA00051310"/>
    </source>
</evidence>
<keyword evidence="9" id="KW-0547">Nucleotide-binding</keyword>
<name>F6T7H6_CIOIN</name>
<evidence type="ECO:0000256" key="9">
    <source>
        <dbReference type="ARBA" id="ARBA00022741"/>
    </source>
</evidence>
<evidence type="ECO:0000256" key="18">
    <source>
        <dbReference type="ARBA" id="ARBA00060696"/>
    </source>
</evidence>
<dbReference type="PANTHER" id="PTHR10695:SF46">
    <property type="entry name" value="BIFUNCTIONAL COENZYME A SYNTHASE-RELATED"/>
    <property type="match status" value="1"/>
</dbReference>
<evidence type="ECO:0000313" key="23">
    <source>
        <dbReference type="Ensembl" id="ENSCINP00000003735.3"/>
    </source>
</evidence>
<dbReference type="GO" id="GO:0004140">
    <property type="term" value="F:dephospho-CoA kinase activity"/>
    <property type="evidence" value="ECO:0000318"/>
    <property type="project" value="GO_Central"/>
</dbReference>
<evidence type="ECO:0000256" key="4">
    <source>
        <dbReference type="ARBA" id="ARBA00012392"/>
    </source>
</evidence>
<dbReference type="PROSITE" id="PS51219">
    <property type="entry name" value="DPCK"/>
    <property type="match status" value="1"/>
</dbReference>
<keyword evidence="8" id="KW-0548">Nucleotidyltransferase</keyword>
<comment type="pathway">
    <text evidence="18">Cofactor biosynthesis; coenzyme A biosynthesis; CoA from (R)-pantothenate: step 5/5.</text>
</comment>
<dbReference type="NCBIfam" id="TIGR00152">
    <property type="entry name" value="dephospho-CoA kinase"/>
    <property type="match status" value="1"/>
</dbReference>
<dbReference type="FunFam" id="3.40.50.620:FF:000089">
    <property type="entry name" value="Bifunctional coenzyme A synthase"/>
    <property type="match status" value="1"/>
</dbReference>
<comment type="subcellular location">
    <subcellularLocation>
        <location evidence="2">Cytoplasm</location>
    </subcellularLocation>
    <subcellularLocation>
        <location evidence="1">Mitochondrion matrix</location>
    </subcellularLocation>
</comment>
<evidence type="ECO:0000256" key="11">
    <source>
        <dbReference type="ARBA" id="ARBA00022840"/>
    </source>
</evidence>
<dbReference type="Ensembl" id="ENSCINT00000003735.3">
    <property type="protein sequence ID" value="ENSCINP00000003735.3"/>
    <property type="gene ID" value="ENSCING00000001847.3"/>
</dbReference>
<keyword evidence="6" id="KW-0597">Phosphoprotein</keyword>
<evidence type="ECO:0000256" key="1">
    <source>
        <dbReference type="ARBA" id="ARBA00004305"/>
    </source>
</evidence>
<keyword evidence="12" id="KW-0496">Mitochondrion</keyword>
<dbReference type="InParanoid" id="F6T7H6"/>
<sequence>QPMHRSGILVLTNHVSVLSYGDTVKRIVAGVKKIVDSTLYVHVENTCNVSQILNTHPSTSNTPRSFSSDIFPFISKFYEEAASQCEDLDVNILLHNIGQHSGRRYILSLLYITCRPIQCIITDHAENSNIESEIIRKFVLGQYALNEDSSSGSTIPILGIEEHSFVHNNVKSQSTMVTGKGNVVIGGTFDKIHSGHKVLLSEAALLANKRLLIGVTDGKMLERKTLHELIRGCETRISSVQAFLLDVHDFCIKEVVPILDPIGPASTDPDLQCIVVSKETERGGVVVNEARRKNNLNDLYVHVIGEGLLIGDESSSPTKETKLSSSTLRYKSLGTLRKSPNMRTLSHPPGAYVIGLTGGIASGKSSIAKRLQNLGAVVVDCDKLGHLAYSPGTKTFKKVVENFGSEVVSESGEIDRKILGTKIFGVDSKNRDLLNSIVWPEIERLARLKILEATSERKEKVICVLDAAVLLEAGWDNFCHEVWVSVVTRDEAIKRVVERDGRTIADTERRIQSQLSNKERVEKANVVLSTMWETSATQAQVEKAWSFLVERITKAGIIRH</sequence>
<keyword evidence="7" id="KW-0808">Transferase</keyword>
<dbReference type="Proteomes" id="UP000008144">
    <property type="component" value="Chromosome 9"/>
</dbReference>
<feature type="domain" description="Cytidyltransferase-like" evidence="22">
    <location>
        <begin position="184"/>
        <end position="283"/>
    </location>
</feature>
<dbReference type="SUPFAM" id="SSF52374">
    <property type="entry name" value="Nucleotidylyl transferase"/>
    <property type="match status" value="1"/>
</dbReference>
<evidence type="ECO:0000256" key="6">
    <source>
        <dbReference type="ARBA" id="ARBA00022553"/>
    </source>
</evidence>
<comment type="catalytic activity">
    <reaction evidence="15">
        <text>3'-dephospho-CoA + ATP = ADP + CoA + H(+)</text>
        <dbReference type="Rhea" id="RHEA:18245"/>
        <dbReference type="ChEBI" id="CHEBI:15378"/>
        <dbReference type="ChEBI" id="CHEBI:30616"/>
        <dbReference type="ChEBI" id="CHEBI:57287"/>
        <dbReference type="ChEBI" id="CHEBI:57328"/>
        <dbReference type="ChEBI" id="CHEBI:456216"/>
        <dbReference type="EC" id="2.7.1.24"/>
    </reaction>
    <physiologicalReaction direction="left-to-right" evidence="15">
        <dbReference type="Rhea" id="RHEA:18246"/>
    </physiologicalReaction>
</comment>
<dbReference type="SUPFAM" id="SSF52540">
    <property type="entry name" value="P-loop containing nucleoside triphosphate hydrolases"/>
    <property type="match status" value="1"/>
</dbReference>
<evidence type="ECO:0000256" key="3">
    <source>
        <dbReference type="ARBA" id="ARBA00011245"/>
    </source>
</evidence>
<evidence type="ECO:0000256" key="12">
    <source>
        <dbReference type="ARBA" id="ARBA00023128"/>
    </source>
</evidence>
<evidence type="ECO:0000256" key="15">
    <source>
        <dbReference type="ARBA" id="ARBA00051912"/>
    </source>
</evidence>
<dbReference type="HOGENOM" id="CLU_027827_2_1_1"/>
<dbReference type="Gene3D" id="3.40.50.620">
    <property type="entry name" value="HUPs"/>
    <property type="match status" value="1"/>
</dbReference>
<dbReference type="InterPro" id="IPR004821">
    <property type="entry name" value="Cyt_trans-like"/>
</dbReference>
<evidence type="ECO:0000256" key="13">
    <source>
        <dbReference type="ARBA" id="ARBA00023268"/>
    </source>
</evidence>
<evidence type="ECO:0000256" key="2">
    <source>
        <dbReference type="ARBA" id="ARBA00004496"/>
    </source>
</evidence>
<dbReference type="InterPro" id="IPR027417">
    <property type="entry name" value="P-loop_NTPase"/>
</dbReference>
<reference evidence="23" key="3">
    <citation type="submission" date="2025-08" db="UniProtKB">
        <authorList>
            <consortium name="Ensembl"/>
        </authorList>
    </citation>
    <scope>IDENTIFICATION</scope>
</reference>
<evidence type="ECO:0000256" key="8">
    <source>
        <dbReference type="ARBA" id="ARBA00022695"/>
    </source>
</evidence>
<dbReference type="HAMAP" id="MF_00376">
    <property type="entry name" value="Dephospho_CoA_kinase"/>
    <property type="match status" value="1"/>
</dbReference>
<dbReference type="PANTHER" id="PTHR10695">
    <property type="entry name" value="DEPHOSPHO-COA KINASE-RELATED"/>
    <property type="match status" value="1"/>
</dbReference>
<keyword evidence="5" id="KW-0963">Cytoplasm</keyword>
<dbReference type="InterPro" id="IPR001977">
    <property type="entry name" value="Depp_CoAkinase"/>
</dbReference>
<dbReference type="EMBL" id="EAAA01002851">
    <property type="status" value="NOT_ANNOTATED_CDS"/>
    <property type="molecule type" value="Genomic_DNA"/>
</dbReference>
<comment type="similarity">
    <text evidence="19">In the central section; belongs to the eukaryotic CoaD family.</text>
</comment>
<dbReference type="EC" id="2.7.1.24" evidence="20"/>
<reference evidence="23" key="4">
    <citation type="submission" date="2025-09" db="UniProtKB">
        <authorList>
            <consortium name="Ensembl"/>
        </authorList>
    </citation>
    <scope>IDENTIFICATION</scope>
</reference>
<evidence type="ECO:0000256" key="17">
    <source>
        <dbReference type="ARBA" id="ARBA00060565"/>
    </source>
</evidence>
<evidence type="ECO:0000256" key="16">
    <source>
        <dbReference type="ARBA" id="ARBA00059677"/>
    </source>
</evidence>
<dbReference type="EC" id="2.7.7.3" evidence="4"/>
<organism evidence="23 24">
    <name type="scientific">Ciona intestinalis</name>
    <name type="common">Transparent sea squirt</name>
    <name type="synonym">Ascidia intestinalis</name>
    <dbReference type="NCBI Taxonomy" id="7719"/>
    <lineage>
        <taxon>Eukaryota</taxon>
        <taxon>Metazoa</taxon>
        <taxon>Chordata</taxon>
        <taxon>Tunicata</taxon>
        <taxon>Ascidiacea</taxon>
        <taxon>Phlebobranchia</taxon>
        <taxon>Cionidae</taxon>
        <taxon>Ciona</taxon>
    </lineage>
</organism>
<dbReference type="GO" id="GO:0015937">
    <property type="term" value="P:coenzyme A biosynthetic process"/>
    <property type="evidence" value="ECO:0000318"/>
    <property type="project" value="GO_Central"/>
</dbReference>
<evidence type="ECO:0000256" key="20">
    <source>
        <dbReference type="ARBA" id="ARBA00066359"/>
    </source>
</evidence>
<keyword evidence="11" id="KW-0067">ATP-binding</keyword>
<evidence type="ECO:0000256" key="19">
    <source>
        <dbReference type="ARBA" id="ARBA00061673"/>
    </source>
</evidence>
<dbReference type="Pfam" id="PF01121">
    <property type="entry name" value="CoaE"/>
    <property type="match status" value="1"/>
</dbReference>
<dbReference type="AlphaFoldDB" id="F6T7H6"/>
<protein>
    <recommendedName>
        <fullName evidence="21">Bifunctional coenzyme A synthase</fullName>
        <ecNumber evidence="20">2.7.1.24</ecNumber>
        <ecNumber evidence="4">2.7.7.3</ecNumber>
    </recommendedName>
</protein>
<dbReference type="GO" id="GO:0005759">
    <property type="term" value="C:mitochondrial matrix"/>
    <property type="evidence" value="ECO:0007669"/>
    <property type="project" value="UniProtKB-SubCell"/>
</dbReference>
<dbReference type="Pfam" id="PF01467">
    <property type="entry name" value="CTP_transf_like"/>
    <property type="match status" value="1"/>
</dbReference>
<dbReference type="OMA" id="TQCLQSY"/>
<dbReference type="CDD" id="cd02022">
    <property type="entry name" value="DPCK"/>
    <property type="match status" value="1"/>
</dbReference>
<dbReference type="FunCoup" id="F6T7H6">
    <property type="interactions" value="586"/>
</dbReference>
<evidence type="ECO:0000256" key="10">
    <source>
        <dbReference type="ARBA" id="ARBA00022777"/>
    </source>
</evidence>
<reference evidence="23" key="2">
    <citation type="journal article" date="2008" name="Genome Biol.">
        <title>Improved genome assembly and evidence-based global gene model set for the chordate Ciona intestinalis: new insight into intron and operon populations.</title>
        <authorList>
            <person name="Satou Y."/>
            <person name="Mineta K."/>
            <person name="Ogasawara M."/>
            <person name="Sasakura Y."/>
            <person name="Shoguchi E."/>
            <person name="Ueno K."/>
            <person name="Yamada L."/>
            <person name="Matsumoto J."/>
            <person name="Wasserscheid J."/>
            <person name="Dewar K."/>
            <person name="Wiley G.B."/>
            <person name="Macmil S.L."/>
            <person name="Roe B.A."/>
            <person name="Zeller R.W."/>
            <person name="Hastings K.E."/>
            <person name="Lemaire P."/>
            <person name="Lindquist E."/>
            <person name="Endo T."/>
            <person name="Hotta K."/>
            <person name="Inaba K."/>
        </authorList>
    </citation>
    <scope>NUCLEOTIDE SEQUENCE [LARGE SCALE GENOMIC DNA]</scope>
    <source>
        <strain evidence="23">wild type</strain>
    </source>
</reference>
<accession>F6T7H6</accession>
<dbReference type="InterPro" id="IPR014729">
    <property type="entry name" value="Rossmann-like_a/b/a_fold"/>
</dbReference>
<keyword evidence="13" id="KW-0511">Multifunctional enzyme</keyword>
<evidence type="ECO:0000256" key="21">
    <source>
        <dbReference type="ARBA" id="ARBA00067394"/>
    </source>
</evidence>
<dbReference type="STRING" id="7719.ENSCINP00000003735"/>
<evidence type="ECO:0000256" key="5">
    <source>
        <dbReference type="ARBA" id="ARBA00022490"/>
    </source>
</evidence>
<comment type="pathway">
    <text evidence="17">Cofactor biosynthesis; coenzyme A biosynthesis; CoA from (R)-pantothenate: step 4/5.</text>
</comment>
<proteinExistence type="inferred from homology"/>
<keyword evidence="10" id="KW-0418">Kinase</keyword>
<dbReference type="GO" id="GO:0005524">
    <property type="term" value="F:ATP binding"/>
    <property type="evidence" value="ECO:0007669"/>
    <property type="project" value="UniProtKB-KW"/>
</dbReference>
<dbReference type="GO" id="GO:0004595">
    <property type="term" value="F:pantetheine-phosphate adenylyltransferase activity"/>
    <property type="evidence" value="ECO:0000318"/>
    <property type="project" value="GO_Central"/>
</dbReference>
<dbReference type="Gene3D" id="3.40.50.300">
    <property type="entry name" value="P-loop containing nucleotide triphosphate hydrolases"/>
    <property type="match status" value="1"/>
</dbReference>
<dbReference type="FunFam" id="3.40.50.300:FF:000899">
    <property type="entry name" value="Bifunctional coenzyme A synthase"/>
    <property type="match status" value="1"/>
</dbReference>
<comment type="subunit">
    <text evidence="3">Monomer.</text>
</comment>